<protein>
    <submittedName>
        <fullName evidence="1">Uncharacterized protein</fullName>
    </submittedName>
</protein>
<proteinExistence type="predicted"/>
<dbReference type="EMBL" id="QLSZ01000010">
    <property type="protein sequence ID" value="RAR70631.1"/>
    <property type="molecule type" value="Genomic_DNA"/>
</dbReference>
<reference evidence="1 2" key="1">
    <citation type="submission" date="2018-06" db="EMBL/GenBank/DDBJ databases">
        <title>Genomic Encyclopedia of Archaeal and Bacterial Type Strains, Phase II (KMG-II): from individual species to whole genera.</title>
        <authorList>
            <person name="Goeker M."/>
        </authorList>
    </citation>
    <scope>NUCLEOTIDE SEQUENCE [LARGE SCALE GENOMIC DNA]</scope>
    <source>
        <strain evidence="1 2">DSM 25663</strain>
    </source>
</reference>
<evidence type="ECO:0000313" key="1">
    <source>
        <dbReference type="EMBL" id="RAR70631.1"/>
    </source>
</evidence>
<name>A0A328Y996_9FLAO</name>
<comment type="caution">
    <text evidence="1">The sequence shown here is derived from an EMBL/GenBank/DDBJ whole genome shotgun (WGS) entry which is preliminary data.</text>
</comment>
<organism evidence="1 2">
    <name type="scientific">Flavobacterium aciduliphilum</name>
    <dbReference type="NCBI Taxonomy" id="1101402"/>
    <lineage>
        <taxon>Bacteria</taxon>
        <taxon>Pseudomonadati</taxon>
        <taxon>Bacteroidota</taxon>
        <taxon>Flavobacteriia</taxon>
        <taxon>Flavobacteriales</taxon>
        <taxon>Flavobacteriaceae</taxon>
        <taxon>Flavobacterium</taxon>
    </lineage>
</organism>
<evidence type="ECO:0000313" key="2">
    <source>
        <dbReference type="Proteomes" id="UP000248840"/>
    </source>
</evidence>
<dbReference type="AlphaFoldDB" id="A0A328Y996"/>
<keyword evidence="2" id="KW-1185">Reference proteome</keyword>
<accession>A0A328Y996</accession>
<gene>
    <name evidence="1" type="ORF">CLV55_11031</name>
</gene>
<dbReference type="Proteomes" id="UP000248840">
    <property type="component" value="Unassembled WGS sequence"/>
</dbReference>
<sequence length="76" mass="8470">MTERTTKPFEGQEACLTVDRRPACNMRLASCGVKCLNSSAVFQINFSAGLTVLRPEIPHERQAPNRYVSLQKLTTS</sequence>